<keyword evidence="3" id="KW-1003">Cell membrane</keyword>
<dbReference type="InterPro" id="IPR025966">
    <property type="entry name" value="OppC_N"/>
</dbReference>
<sequence length="281" mass="31001">MKERKSFLYYFVRNRNGMIGFVGVLFIVLLGLVGPLLVAKPEGYTADILMAPSVLHWLGTDNLGLDIFAELVWGARTSLYVSLLAMLISGVIGIPLGLICGYTKGWFSEIIDAFIDIFMTLPMLPLMIIVAAVMGTSITNVALILGVFSWPQLARVTKNSTLKIREMQYIEAAKCLGLPQRRVLFKHVLLNASGPVFVNMTLVMASAVLTEASLSFLGLGDPTTWSWGTVLKRAWSQNAVISSPNPWWWWLIPSLCIAVYVICFNLLGTALNDCLNPKGRE</sequence>
<reference evidence="9" key="1">
    <citation type="submission" date="2016-04" db="EMBL/GenBank/DDBJ databases">
        <authorList>
            <person name="Evans L.H."/>
            <person name="Alamgir A."/>
            <person name="Owens N."/>
            <person name="Weber N.D."/>
            <person name="Virtaneva K."/>
            <person name="Barbian K."/>
            <person name="Babar A."/>
            <person name="Rosenke K."/>
        </authorList>
    </citation>
    <scope>NUCLEOTIDE SEQUENCE</scope>
    <source>
        <strain evidence="9">86</strain>
    </source>
</reference>
<dbReference type="Pfam" id="PF12911">
    <property type="entry name" value="OppC_N"/>
    <property type="match status" value="1"/>
</dbReference>
<evidence type="ECO:0000313" key="9">
    <source>
        <dbReference type="EMBL" id="SBW10853.1"/>
    </source>
</evidence>
<dbReference type="GO" id="GO:0005886">
    <property type="term" value="C:plasma membrane"/>
    <property type="evidence" value="ECO:0007669"/>
    <property type="project" value="UniProtKB-SubCell"/>
</dbReference>
<dbReference type="Pfam" id="PF00528">
    <property type="entry name" value="BPD_transp_1"/>
    <property type="match status" value="1"/>
</dbReference>
<feature type="transmembrane region" description="Helical" evidence="7">
    <location>
        <begin position="188"/>
        <end position="209"/>
    </location>
</feature>
<keyword evidence="6 7" id="KW-0472">Membrane</keyword>
<dbReference type="InterPro" id="IPR050366">
    <property type="entry name" value="BP-dependent_transpt_permease"/>
</dbReference>
<dbReference type="SUPFAM" id="SSF161098">
    <property type="entry name" value="MetI-like"/>
    <property type="match status" value="1"/>
</dbReference>
<dbReference type="PANTHER" id="PTHR43386:SF1">
    <property type="entry name" value="D,D-DIPEPTIDE TRANSPORT SYSTEM PERMEASE PROTEIN DDPC-RELATED"/>
    <property type="match status" value="1"/>
</dbReference>
<name>A0A212KGM0_9FIRM</name>
<feature type="transmembrane region" description="Helical" evidence="7">
    <location>
        <begin position="21"/>
        <end position="39"/>
    </location>
</feature>
<feature type="domain" description="ABC transmembrane type-1" evidence="8">
    <location>
        <begin position="75"/>
        <end position="268"/>
    </location>
</feature>
<evidence type="ECO:0000256" key="1">
    <source>
        <dbReference type="ARBA" id="ARBA00004651"/>
    </source>
</evidence>
<feature type="transmembrane region" description="Helical" evidence="7">
    <location>
        <begin position="247"/>
        <end position="271"/>
    </location>
</feature>
<dbReference type="PANTHER" id="PTHR43386">
    <property type="entry name" value="OLIGOPEPTIDE TRANSPORT SYSTEM PERMEASE PROTEIN APPC"/>
    <property type="match status" value="1"/>
</dbReference>
<feature type="transmembrane region" description="Helical" evidence="7">
    <location>
        <begin position="79"/>
        <end position="101"/>
    </location>
</feature>
<proteinExistence type="inferred from homology"/>
<dbReference type="AlphaFoldDB" id="A0A212KGM0"/>
<evidence type="ECO:0000256" key="5">
    <source>
        <dbReference type="ARBA" id="ARBA00022989"/>
    </source>
</evidence>
<comment type="subcellular location">
    <subcellularLocation>
        <location evidence="1 7">Cell membrane</location>
        <topology evidence="1 7">Multi-pass membrane protein</topology>
    </subcellularLocation>
</comment>
<evidence type="ECO:0000259" key="8">
    <source>
        <dbReference type="PROSITE" id="PS50928"/>
    </source>
</evidence>
<dbReference type="CDD" id="cd06261">
    <property type="entry name" value="TM_PBP2"/>
    <property type="match status" value="1"/>
</dbReference>
<keyword evidence="4 7" id="KW-0812">Transmembrane</keyword>
<gene>
    <name evidence="9" type="ORF">KL86CLO1_13082</name>
</gene>
<comment type="similarity">
    <text evidence="7">Belongs to the binding-protein-dependent transport system permease family.</text>
</comment>
<evidence type="ECO:0000256" key="2">
    <source>
        <dbReference type="ARBA" id="ARBA00022448"/>
    </source>
</evidence>
<dbReference type="GO" id="GO:0055085">
    <property type="term" value="P:transmembrane transport"/>
    <property type="evidence" value="ECO:0007669"/>
    <property type="project" value="InterPro"/>
</dbReference>
<evidence type="ECO:0000256" key="6">
    <source>
        <dbReference type="ARBA" id="ARBA00023136"/>
    </source>
</evidence>
<evidence type="ECO:0000256" key="4">
    <source>
        <dbReference type="ARBA" id="ARBA00022692"/>
    </source>
</evidence>
<organism evidence="9">
    <name type="scientific">uncultured Eubacteriales bacterium</name>
    <dbReference type="NCBI Taxonomy" id="172733"/>
    <lineage>
        <taxon>Bacteria</taxon>
        <taxon>Bacillati</taxon>
        <taxon>Bacillota</taxon>
        <taxon>Clostridia</taxon>
        <taxon>Eubacteriales</taxon>
        <taxon>environmental samples</taxon>
    </lineage>
</organism>
<dbReference type="InterPro" id="IPR000515">
    <property type="entry name" value="MetI-like"/>
</dbReference>
<dbReference type="PROSITE" id="PS50928">
    <property type="entry name" value="ABC_TM1"/>
    <property type="match status" value="1"/>
</dbReference>
<dbReference type="EMBL" id="FLUN01000001">
    <property type="protein sequence ID" value="SBW10853.1"/>
    <property type="molecule type" value="Genomic_DNA"/>
</dbReference>
<dbReference type="InterPro" id="IPR035906">
    <property type="entry name" value="MetI-like_sf"/>
</dbReference>
<dbReference type="Gene3D" id="1.10.3720.10">
    <property type="entry name" value="MetI-like"/>
    <property type="match status" value="1"/>
</dbReference>
<keyword evidence="2 7" id="KW-0813">Transport</keyword>
<evidence type="ECO:0000256" key="7">
    <source>
        <dbReference type="RuleBase" id="RU363032"/>
    </source>
</evidence>
<protein>
    <submittedName>
        <fullName evidence="9">Oligopeptide transport system permease protein AppC</fullName>
    </submittedName>
</protein>
<accession>A0A212KGM0</accession>
<evidence type="ECO:0000256" key="3">
    <source>
        <dbReference type="ARBA" id="ARBA00022475"/>
    </source>
</evidence>
<keyword evidence="5 7" id="KW-1133">Transmembrane helix</keyword>